<dbReference type="AlphaFoldDB" id="E2C2L2"/>
<dbReference type="EMBL" id="GL452147">
    <property type="protein sequence ID" value="EFN77818.1"/>
    <property type="molecule type" value="Genomic_DNA"/>
</dbReference>
<evidence type="ECO:0000313" key="3">
    <source>
        <dbReference type="Proteomes" id="UP000008237"/>
    </source>
</evidence>
<feature type="non-terminal residue" evidence="2">
    <location>
        <position position="1"/>
    </location>
</feature>
<dbReference type="STRING" id="610380.E2C2L2"/>
<keyword evidence="2" id="KW-0031">Aminopeptidase</keyword>
<organism evidence="3">
    <name type="scientific">Harpegnathos saltator</name>
    <name type="common">Jerdon's jumping ant</name>
    <dbReference type="NCBI Taxonomy" id="610380"/>
    <lineage>
        <taxon>Eukaryota</taxon>
        <taxon>Metazoa</taxon>
        <taxon>Ecdysozoa</taxon>
        <taxon>Arthropoda</taxon>
        <taxon>Hexapoda</taxon>
        <taxon>Insecta</taxon>
        <taxon>Pterygota</taxon>
        <taxon>Neoptera</taxon>
        <taxon>Endopterygota</taxon>
        <taxon>Hymenoptera</taxon>
        <taxon>Apocrita</taxon>
        <taxon>Aculeata</taxon>
        <taxon>Formicoidea</taxon>
        <taxon>Formicidae</taxon>
        <taxon>Ponerinae</taxon>
        <taxon>Ponerini</taxon>
        <taxon>Harpegnathos</taxon>
    </lineage>
</organism>
<dbReference type="Pfam" id="PF11838">
    <property type="entry name" value="ERAP1_C"/>
    <property type="match status" value="1"/>
</dbReference>
<keyword evidence="3" id="KW-1185">Reference proteome</keyword>
<sequence length="81" mass="9919">AGYYRVNYDENTWIRIANFLNYDAYDKMHVLNRAQLINDVYYQVTQGNMSPFTFWEIARYLRRSTSYIAWYPMFNILSYMS</sequence>
<feature type="domain" description="ERAP1-like C-terminal" evidence="1">
    <location>
        <begin position="2"/>
        <end position="80"/>
    </location>
</feature>
<name>E2C2L2_HARSA</name>
<dbReference type="OrthoDB" id="7554891at2759"/>
<feature type="non-terminal residue" evidence="2">
    <location>
        <position position="81"/>
    </location>
</feature>
<dbReference type="InterPro" id="IPR024571">
    <property type="entry name" value="ERAP1-like_C_dom"/>
</dbReference>
<dbReference type="InParanoid" id="E2C2L2"/>
<dbReference type="OMA" id="FWEIARY"/>
<proteinExistence type="predicted"/>
<keyword evidence="2" id="KW-0378">Hydrolase</keyword>
<gene>
    <name evidence="2" type="ORF">EAI_01132</name>
</gene>
<accession>E2C2L2</accession>
<dbReference type="Proteomes" id="UP000008237">
    <property type="component" value="Unassembled WGS sequence"/>
</dbReference>
<keyword evidence="2" id="KW-0645">Protease</keyword>
<reference evidence="2 3" key="1">
    <citation type="journal article" date="2010" name="Science">
        <title>Genomic comparison of the ants Camponotus floridanus and Harpegnathos saltator.</title>
        <authorList>
            <person name="Bonasio R."/>
            <person name="Zhang G."/>
            <person name="Ye C."/>
            <person name="Mutti N.S."/>
            <person name="Fang X."/>
            <person name="Qin N."/>
            <person name="Donahue G."/>
            <person name="Yang P."/>
            <person name="Li Q."/>
            <person name="Li C."/>
            <person name="Zhang P."/>
            <person name="Huang Z."/>
            <person name="Berger S.L."/>
            <person name="Reinberg D."/>
            <person name="Wang J."/>
            <person name="Liebig J."/>
        </authorList>
    </citation>
    <scope>NUCLEOTIDE SEQUENCE [LARGE SCALE GENOMIC DNA]</scope>
    <source>
        <strain evidence="2 3">R22 G/1</strain>
    </source>
</reference>
<dbReference type="Gene3D" id="1.25.50.20">
    <property type="match status" value="1"/>
</dbReference>
<evidence type="ECO:0000313" key="2">
    <source>
        <dbReference type="EMBL" id="EFN77818.1"/>
    </source>
</evidence>
<evidence type="ECO:0000259" key="1">
    <source>
        <dbReference type="Pfam" id="PF11838"/>
    </source>
</evidence>
<protein>
    <submittedName>
        <fullName evidence="2">Aminopeptidase N</fullName>
    </submittedName>
</protein>
<dbReference type="GO" id="GO:0004177">
    <property type="term" value="F:aminopeptidase activity"/>
    <property type="evidence" value="ECO:0007669"/>
    <property type="project" value="UniProtKB-KW"/>
</dbReference>